<keyword evidence="7" id="KW-1185">Reference proteome</keyword>
<evidence type="ECO:0000313" key="6">
    <source>
        <dbReference type="EMBL" id="KAG8228487.1"/>
    </source>
</evidence>
<feature type="chain" id="PRO_5035489722" description="UDP-glucuronosyltransferase" evidence="5">
    <location>
        <begin position="29"/>
        <end position="519"/>
    </location>
</feature>
<name>A0A8K0P0G7_LADFU</name>
<dbReference type="Pfam" id="PF00201">
    <property type="entry name" value="UDPGT"/>
    <property type="match status" value="1"/>
</dbReference>
<feature type="signal peptide" evidence="5">
    <location>
        <begin position="1"/>
        <end position="28"/>
    </location>
</feature>
<dbReference type="InterPro" id="IPR035595">
    <property type="entry name" value="UDP_glycos_trans_CS"/>
</dbReference>
<evidence type="ECO:0000256" key="4">
    <source>
        <dbReference type="RuleBase" id="RU003718"/>
    </source>
</evidence>
<reference evidence="6" key="2">
    <citation type="submission" date="2017-10" db="EMBL/GenBank/DDBJ databases">
        <title>Ladona fulva Genome sequencing and assembly.</title>
        <authorList>
            <person name="Murali S."/>
            <person name="Richards S."/>
            <person name="Bandaranaike D."/>
            <person name="Bellair M."/>
            <person name="Blankenburg K."/>
            <person name="Chao H."/>
            <person name="Dinh H."/>
            <person name="Doddapaneni H."/>
            <person name="Dugan-Rocha S."/>
            <person name="Elkadiri S."/>
            <person name="Gnanaolivu R."/>
            <person name="Hernandez B."/>
            <person name="Skinner E."/>
            <person name="Javaid M."/>
            <person name="Lee S."/>
            <person name="Li M."/>
            <person name="Ming W."/>
            <person name="Munidasa M."/>
            <person name="Muniz J."/>
            <person name="Nguyen L."/>
            <person name="Hughes D."/>
            <person name="Osuji N."/>
            <person name="Pu L.-L."/>
            <person name="Puazo M."/>
            <person name="Qu C."/>
            <person name="Quiroz J."/>
            <person name="Raj R."/>
            <person name="Weissenberger G."/>
            <person name="Xin Y."/>
            <person name="Zou X."/>
            <person name="Han Y."/>
            <person name="Worley K."/>
            <person name="Muzny D."/>
            <person name="Gibbs R."/>
        </authorList>
    </citation>
    <scope>NUCLEOTIDE SEQUENCE</scope>
    <source>
        <strain evidence="6">Sampled in the wild</strain>
    </source>
</reference>
<feature type="transmembrane region" description="Helical" evidence="5">
    <location>
        <begin position="474"/>
        <end position="501"/>
    </location>
</feature>
<keyword evidence="5" id="KW-0472">Membrane</keyword>
<dbReference type="SUPFAM" id="SSF53756">
    <property type="entry name" value="UDP-Glycosyltransferase/glycogen phosphorylase"/>
    <property type="match status" value="1"/>
</dbReference>
<evidence type="ECO:0000256" key="2">
    <source>
        <dbReference type="ARBA" id="ARBA00022676"/>
    </source>
</evidence>
<dbReference type="GO" id="GO:0015020">
    <property type="term" value="F:glucuronosyltransferase activity"/>
    <property type="evidence" value="ECO:0007669"/>
    <property type="project" value="UniProtKB-EC"/>
</dbReference>
<comment type="catalytic activity">
    <reaction evidence="5">
        <text>glucuronate acceptor + UDP-alpha-D-glucuronate = acceptor beta-D-glucuronoside + UDP + H(+)</text>
        <dbReference type="Rhea" id="RHEA:21032"/>
        <dbReference type="ChEBI" id="CHEBI:15378"/>
        <dbReference type="ChEBI" id="CHEBI:58052"/>
        <dbReference type="ChEBI" id="CHEBI:58223"/>
        <dbReference type="ChEBI" id="CHEBI:132367"/>
        <dbReference type="ChEBI" id="CHEBI:132368"/>
        <dbReference type="EC" id="2.4.1.17"/>
    </reaction>
</comment>
<dbReference type="PROSITE" id="PS00375">
    <property type="entry name" value="UDPGT"/>
    <property type="match status" value="1"/>
</dbReference>
<dbReference type="CDD" id="cd03784">
    <property type="entry name" value="GT1_Gtf-like"/>
    <property type="match status" value="1"/>
</dbReference>
<dbReference type="Gene3D" id="3.40.50.2000">
    <property type="entry name" value="Glycogen Phosphorylase B"/>
    <property type="match status" value="2"/>
</dbReference>
<dbReference type="PANTHER" id="PTHR48043">
    <property type="entry name" value="EG:EG0003.4 PROTEIN-RELATED"/>
    <property type="match status" value="1"/>
</dbReference>
<keyword evidence="5" id="KW-0812">Transmembrane</keyword>
<keyword evidence="5" id="KW-0732">Signal</keyword>
<comment type="subcellular location">
    <subcellularLocation>
        <location evidence="5">Membrane</location>
        <topology evidence="5">Single-pass membrane protein</topology>
    </subcellularLocation>
</comment>
<dbReference type="EMBL" id="KZ308374">
    <property type="protein sequence ID" value="KAG8228487.1"/>
    <property type="molecule type" value="Genomic_DNA"/>
</dbReference>
<dbReference type="GO" id="GO:0016020">
    <property type="term" value="C:membrane"/>
    <property type="evidence" value="ECO:0007669"/>
    <property type="project" value="UniProtKB-SubCell"/>
</dbReference>
<proteinExistence type="inferred from homology"/>
<reference evidence="6" key="1">
    <citation type="submission" date="2013-04" db="EMBL/GenBank/DDBJ databases">
        <authorList>
            <person name="Qu J."/>
            <person name="Murali S.C."/>
            <person name="Bandaranaike D."/>
            <person name="Bellair M."/>
            <person name="Blankenburg K."/>
            <person name="Chao H."/>
            <person name="Dinh H."/>
            <person name="Doddapaneni H."/>
            <person name="Downs B."/>
            <person name="Dugan-Rocha S."/>
            <person name="Elkadiri S."/>
            <person name="Gnanaolivu R.D."/>
            <person name="Hernandez B."/>
            <person name="Javaid M."/>
            <person name="Jayaseelan J.C."/>
            <person name="Lee S."/>
            <person name="Li M."/>
            <person name="Ming W."/>
            <person name="Munidasa M."/>
            <person name="Muniz J."/>
            <person name="Nguyen L."/>
            <person name="Ongeri F."/>
            <person name="Osuji N."/>
            <person name="Pu L.-L."/>
            <person name="Puazo M."/>
            <person name="Qu C."/>
            <person name="Quiroz J."/>
            <person name="Raj R."/>
            <person name="Weissenberger G."/>
            <person name="Xin Y."/>
            <person name="Zou X."/>
            <person name="Han Y."/>
            <person name="Richards S."/>
            <person name="Worley K."/>
            <person name="Muzny D."/>
            <person name="Gibbs R."/>
        </authorList>
    </citation>
    <scope>NUCLEOTIDE SEQUENCE</scope>
    <source>
        <strain evidence="6">Sampled in the wild</strain>
    </source>
</reference>
<dbReference type="Proteomes" id="UP000792457">
    <property type="component" value="Unassembled WGS sequence"/>
</dbReference>
<comment type="caution">
    <text evidence="6">The sequence shown here is derived from an EMBL/GenBank/DDBJ whole genome shotgun (WGS) entry which is preliminary data.</text>
</comment>
<keyword evidence="3 4" id="KW-0808">Transferase</keyword>
<dbReference type="AlphaFoldDB" id="A0A8K0P0G7"/>
<evidence type="ECO:0000256" key="3">
    <source>
        <dbReference type="ARBA" id="ARBA00022679"/>
    </source>
</evidence>
<dbReference type="InterPro" id="IPR002213">
    <property type="entry name" value="UDP_glucos_trans"/>
</dbReference>
<comment type="similarity">
    <text evidence="1 4">Belongs to the UDP-glycosyltransferase family.</text>
</comment>
<dbReference type="FunFam" id="3.40.50.2000:FF:000050">
    <property type="entry name" value="UDP-glucuronosyltransferase"/>
    <property type="match status" value="1"/>
</dbReference>
<gene>
    <name evidence="6" type="primary">UGT</name>
    <name evidence="6" type="ORF">J437_LFUL019801</name>
</gene>
<keyword evidence="5" id="KW-1133">Transmembrane helix</keyword>
<evidence type="ECO:0000256" key="1">
    <source>
        <dbReference type="ARBA" id="ARBA00009995"/>
    </source>
</evidence>
<evidence type="ECO:0000313" key="7">
    <source>
        <dbReference type="Proteomes" id="UP000792457"/>
    </source>
</evidence>
<accession>A0A8K0P0G7</accession>
<dbReference type="PANTHER" id="PTHR48043:SF159">
    <property type="entry name" value="EG:EG0003.4 PROTEIN-RELATED"/>
    <property type="match status" value="1"/>
</dbReference>
<dbReference type="InterPro" id="IPR050271">
    <property type="entry name" value="UDP-glycosyltransferase"/>
</dbReference>
<dbReference type="OrthoDB" id="5835829at2759"/>
<evidence type="ECO:0000256" key="5">
    <source>
        <dbReference type="RuleBase" id="RU362059"/>
    </source>
</evidence>
<organism evidence="6 7">
    <name type="scientific">Ladona fulva</name>
    <name type="common">Scarce chaser dragonfly</name>
    <name type="synonym">Libellula fulva</name>
    <dbReference type="NCBI Taxonomy" id="123851"/>
    <lineage>
        <taxon>Eukaryota</taxon>
        <taxon>Metazoa</taxon>
        <taxon>Ecdysozoa</taxon>
        <taxon>Arthropoda</taxon>
        <taxon>Hexapoda</taxon>
        <taxon>Insecta</taxon>
        <taxon>Pterygota</taxon>
        <taxon>Palaeoptera</taxon>
        <taxon>Odonata</taxon>
        <taxon>Epiprocta</taxon>
        <taxon>Anisoptera</taxon>
        <taxon>Libelluloidea</taxon>
        <taxon>Libellulidae</taxon>
        <taxon>Ladona</taxon>
    </lineage>
</organism>
<keyword evidence="2 4" id="KW-0328">Glycosyltransferase</keyword>
<dbReference type="EC" id="2.4.1.17" evidence="5"/>
<sequence>MNLSRIPLGRLCWWTTLLLLTVPQLVGSEKILFAFPFSATSHNIFFNSLSTELASRGHDVTYISPYPIKSPPKNHKQIVVKDILKSTARAHTPSSESGLYHTFKFLRDTSLKVCRTAYATPEIKELIKSGQFDMVVSSIFFSDCFHVLSHVFNASLVLMSPAGTFPNDDLMMGNPALPSFVPNIFSTYSDRMNLWERLTNTLTVYSFQLYNKIFIVPYHEEIIRDVFGESMPSVSDVQSKTSLLLLNSHFSFLYPHPAVPAVVEVGGMHVKQPKPLPEDIKKIMDEAEDGVIYFSMGSYLQSADFPEPLRKSFLEAFGELKQKVLWKWEKDSLPGQPPNVKLSKWWPQSDILAHPNTKLFITHGGLLSLEEAFIRGVPLIGIPVFGDQQLNMNRVAELGVGLKMSLSSLTKETILKAIRTVLEDPSFAENMKKRSAIAKDRPLPPLEKAVYWIEYVLRHDGAPHLRSAGVDLSWFQFFLVDIAMILMLALATLPVIFMLILRTIANFYVMKKKVKDKKQ</sequence>
<protein>
    <recommendedName>
        <fullName evidence="5">UDP-glucuronosyltransferase</fullName>
        <ecNumber evidence="5">2.4.1.17</ecNumber>
    </recommendedName>
</protein>